<feature type="chain" id="PRO_5036731611" evidence="1">
    <location>
        <begin position="23"/>
        <end position="509"/>
    </location>
</feature>
<proteinExistence type="predicted"/>
<reference evidence="2" key="1">
    <citation type="journal article" date="2021" name="PeerJ">
        <title>Extensive microbial diversity within the chicken gut microbiome revealed by metagenomics and culture.</title>
        <authorList>
            <person name="Gilroy R."/>
            <person name="Ravi A."/>
            <person name="Getino M."/>
            <person name="Pursley I."/>
            <person name="Horton D.L."/>
            <person name="Alikhan N.F."/>
            <person name="Baker D."/>
            <person name="Gharbi K."/>
            <person name="Hall N."/>
            <person name="Watson M."/>
            <person name="Adriaenssens E.M."/>
            <person name="Foster-Nyarko E."/>
            <person name="Jarju S."/>
            <person name="Secka A."/>
            <person name="Antonio M."/>
            <person name="Oren A."/>
            <person name="Chaudhuri R.R."/>
            <person name="La Ragione R."/>
            <person name="Hildebrand F."/>
            <person name="Pallen M.J."/>
        </authorList>
    </citation>
    <scope>NUCLEOTIDE SEQUENCE</scope>
    <source>
        <strain evidence="2">G4-2901</strain>
    </source>
</reference>
<gene>
    <name evidence="2" type="ORF">H9777_12000</name>
</gene>
<dbReference type="AlphaFoldDB" id="A0A948X025"/>
<feature type="signal peptide" evidence="1">
    <location>
        <begin position="1"/>
        <end position="22"/>
    </location>
</feature>
<name>A0A948X025_9BACT</name>
<keyword evidence="1" id="KW-0732">Signal</keyword>
<evidence type="ECO:0000256" key="1">
    <source>
        <dbReference type="SAM" id="SignalP"/>
    </source>
</evidence>
<accession>A0A948X025</accession>
<evidence type="ECO:0000313" key="2">
    <source>
        <dbReference type="EMBL" id="MBU3839008.1"/>
    </source>
</evidence>
<dbReference type="InterPro" id="IPR032276">
    <property type="entry name" value="DUF4836"/>
</dbReference>
<sequence>MMKLKYLSVPVLALLMAACGSAPDYKNAIPAKSAAVVAVDANSMAEKGGLSGENADKELLARLENMVKSGLSNSDALVEKIFRDGKESGLGLKEKIYLFMGEQAKIGGLLVKVTDKDKLEDVLEALKKQQLCQEIKETDGCEWTVMGSWLLAYNDGAMILAADNKGTDPKSLVRQASMWLRQKDGEGFSASEDFRLMEQKKGDIIVWSSLEVLPHEAVYPLTMGVSAELRLKDIKAISTVDFTIGKTVMDVEVMVADKVMKGIMEKKQQVTANVKGHYLDIFPQNTPFWATANIKGGEFYDFLCGNPSLRRYFEKSMIPLDFRSIFSAINGDVALAMSGPDGGEFIAYADVSSDGFMKSFETLKSMAALTGGQVILRNHGENGYEFKTVDGSMVGLSSGYLALWIGVKDGRFYVTNKESLIERRVLGLSLRDRDWGNRVEGQRFFMVSDLSSLDRLFDLSKIEGSMASVLAFFGGLDYLTVESADGGNVHIEIIMKDKNRNPLTTLFNN</sequence>
<evidence type="ECO:0000313" key="3">
    <source>
        <dbReference type="Proteomes" id="UP000783796"/>
    </source>
</evidence>
<dbReference type="Proteomes" id="UP000783796">
    <property type="component" value="Unassembled WGS sequence"/>
</dbReference>
<dbReference type="PROSITE" id="PS51257">
    <property type="entry name" value="PROKAR_LIPOPROTEIN"/>
    <property type="match status" value="1"/>
</dbReference>
<dbReference type="Pfam" id="PF16120">
    <property type="entry name" value="DUF4836"/>
    <property type="match status" value="1"/>
</dbReference>
<comment type="caution">
    <text evidence="2">The sequence shown here is derived from an EMBL/GenBank/DDBJ whole genome shotgun (WGS) entry which is preliminary data.</text>
</comment>
<organism evidence="2 3">
    <name type="scientific">Candidatus Phocaeicola faecigallinarum</name>
    <dbReference type="NCBI Taxonomy" id="2838732"/>
    <lineage>
        <taxon>Bacteria</taxon>
        <taxon>Pseudomonadati</taxon>
        <taxon>Bacteroidota</taxon>
        <taxon>Bacteroidia</taxon>
        <taxon>Bacteroidales</taxon>
        <taxon>Bacteroidaceae</taxon>
        <taxon>Phocaeicola</taxon>
    </lineage>
</organism>
<reference evidence="2" key="2">
    <citation type="submission" date="2021-04" db="EMBL/GenBank/DDBJ databases">
        <authorList>
            <person name="Gilroy R."/>
        </authorList>
    </citation>
    <scope>NUCLEOTIDE SEQUENCE</scope>
    <source>
        <strain evidence="2">G4-2901</strain>
    </source>
</reference>
<dbReference type="EMBL" id="JAHLFW010000097">
    <property type="protein sequence ID" value="MBU3839008.1"/>
    <property type="molecule type" value="Genomic_DNA"/>
</dbReference>
<protein>
    <submittedName>
        <fullName evidence="2">DUF4836 family protein</fullName>
    </submittedName>
</protein>